<dbReference type="EMBL" id="CP002810">
    <property type="protein sequence ID" value="AEG42909.1"/>
    <property type="molecule type" value="Genomic_DNA"/>
</dbReference>
<accession>F6FQU4</accession>
<sequence>MHRVIHRGALRHRTQKDRGASAVLVGLLLVPLLGFAALAIDIAAMHADKQLLQTGADAAALAVAQDCAKGECGDPDATASEMATQNNPFGGSASATITRLDTDEGVVTVRTESSRNHFLAPIIGIDDADIAAAATARWGYPSSGAAVLPFTLGACEILSQVPGLTAQYDDAGNIIRIDFPEDAPPVTVEFTKTNDVGDCTGPSGLAVPGGFGWLDPGAGCTGPVATIDSWVQTSVGNTLPQGCSNADFLALIGETVLIPIFDQAVDNGTNAQYHIIGFAAFTLTEYYFGGQNRSPGGQGLCAGMGGGGGGGGGGGNDNANNARCLQGTFERFVDASGEYELDPDAPQLGAAIVRLTLN</sequence>
<keyword evidence="4" id="KW-1185">Reference proteome</keyword>
<keyword evidence="1" id="KW-0472">Membrane</keyword>
<keyword evidence="1" id="KW-1133">Transmembrane helix</keyword>
<feature type="transmembrane region" description="Helical" evidence="1">
    <location>
        <begin position="21"/>
        <end position="40"/>
    </location>
</feature>
<keyword evidence="1" id="KW-0812">Transmembrane</keyword>
<evidence type="ECO:0000259" key="2">
    <source>
        <dbReference type="Pfam" id="PF13400"/>
    </source>
</evidence>
<dbReference type="KEGG" id="iva:Isova_0095"/>
<protein>
    <recommendedName>
        <fullName evidence="2">Putative Flp pilus-assembly TadG-like N-terminal domain-containing protein</fullName>
    </recommendedName>
</protein>
<gene>
    <name evidence="3" type="ordered locus">Isova_0095</name>
</gene>
<proteinExistence type="predicted"/>
<dbReference type="Pfam" id="PF13400">
    <property type="entry name" value="Tad"/>
    <property type="match status" value="1"/>
</dbReference>
<feature type="domain" description="Putative Flp pilus-assembly TadG-like N-terminal" evidence="2">
    <location>
        <begin position="19"/>
        <end position="66"/>
    </location>
</feature>
<dbReference type="RefSeq" id="WP_013837304.1">
    <property type="nucleotide sequence ID" value="NC_015588.1"/>
</dbReference>
<dbReference type="eggNOG" id="COG4961">
    <property type="taxonomic scope" value="Bacteria"/>
</dbReference>
<dbReference type="AlphaFoldDB" id="F6FQU4"/>
<evidence type="ECO:0000313" key="4">
    <source>
        <dbReference type="Proteomes" id="UP000009236"/>
    </source>
</evidence>
<organism evidence="4">
    <name type="scientific">Isoptericola variabilis (strain 225)</name>
    <dbReference type="NCBI Taxonomy" id="743718"/>
    <lineage>
        <taxon>Bacteria</taxon>
        <taxon>Bacillati</taxon>
        <taxon>Actinomycetota</taxon>
        <taxon>Actinomycetes</taxon>
        <taxon>Micrococcales</taxon>
        <taxon>Promicromonosporaceae</taxon>
        <taxon>Isoptericola</taxon>
    </lineage>
</organism>
<evidence type="ECO:0000256" key="1">
    <source>
        <dbReference type="SAM" id="Phobius"/>
    </source>
</evidence>
<reference evidence="3 4" key="1">
    <citation type="submission" date="2011-05" db="EMBL/GenBank/DDBJ databases">
        <title>Complete sequence of Isoptericola variabilis 225.</title>
        <authorList>
            <consortium name="US DOE Joint Genome Institute"/>
            <person name="Lucas S."/>
            <person name="Han J."/>
            <person name="Lapidus A."/>
            <person name="Cheng J.-F."/>
            <person name="Goodwin L."/>
            <person name="Pitluck S."/>
            <person name="Peters L."/>
            <person name="Mikhailova N."/>
            <person name="Zeytun A."/>
            <person name="Han C."/>
            <person name="Tapia R."/>
            <person name="Land M."/>
            <person name="Hauser L."/>
            <person name="Kyrpides N."/>
            <person name="Ivanova N."/>
            <person name="Pagani I."/>
            <person name="Siebers A."/>
            <person name="Allgaier M."/>
            <person name="Thelen M."/>
            <person name="Hugenholtz P."/>
            <person name="Gladden J."/>
            <person name="Woyke T."/>
        </authorList>
    </citation>
    <scope>NUCLEOTIDE SEQUENCE [LARGE SCALE GENOMIC DNA]</scope>
    <source>
        <strain evidence="4">225</strain>
    </source>
</reference>
<evidence type="ECO:0000313" key="3">
    <source>
        <dbReference type="EMBL" id="AEG42909.1"/>
    </source>
</evidence>
<name>F6FQU4_ISOV2</name>
<dbReference type="STRING" id="743718.Isova_0095"/>
<dbReference type="InterPro" id="IPR028087">
    <property type="entry name" value="Tad_N"/>
</dbReference>
<dbReference type="Proteomes" id="UP000009236">
    <property type="component" value="Chromosome"/>
</dbReference>
<dbReference type="HOGENOM" id="CLU_803274_0_0_11"/>